<dbReference type="RefSeq" id="WP_116008010.1">
    <property type="nucleotide sequence ID" value="NZ_QUOU01000001.1"/>
</dbReference>
<proteinExistence type="predicted"/>
<sequence>MIQMRFMLLALVIVTGLMAILIINNRSDLTKPDTLLVQPLEQVAVLPPPPPPPTVKELTQPQTLKLDLRQSSQGPSLKLSKINIKLTKPQLAAPEILDFTPEFDSKAIAAALTGFALNELDQQPRLTTPLEIRFTSKMKGAGVKQVKVKLHVVIEIDGKVHLKAIKENPYPELNIAIKQLTKKARFTAPKRQGKAVRAEFIWPLVLKES</sequence>
<dbReference type="AlphaFoldDB" id="A0A3E0TRF7"/>
<dbReference type="EMBL" id="QUOU01000001">
    <property type="protein sequence ID" value="REL26907.1"/>
    <property type="molecule type" value="Genomic_DNA"/>
</dbReference>
<reference evidence="1 2" key="1">
    <citation type="submission" date="2018-08" db="EMBL/GenBank/DDBJ databases">
        <title>Thalassotalea euphylliae genome.</title>
        <authorList>
            <person name="Summers S."/>
            <person name="Rice S.A."/>
            <person name="Freckelton M.L."/>
            <person name="Nedved B.T."/>
            <person name="Hadfield M.G."/>
        </authorList>
    </citation>
    <scope>NUCLEOTIDE SEQUENCE [LARGE SCALE GENOMIC DNA]</scope>
    <source>
        <strain evidence="1 2">H1</strain>
    </source>
</reference>
<protein>
    <recommendedName>
        <fullName evidence="3">TonB C-terminal domain-containing protein</fullName>
    </recommendedName>
</protein>
<evidence type="ECO:0000313" key="2">
    <source>
        <dbReference type="Proteomes" id="UP000256478"/>
    </source>
</evidence>
<organism evidence="1 2">
    <name type="scientific">Thalassotalea euphylliae</name>
    <dbReference type="NCBI Taxonomy" id="1655234"/>
    <lineage>
        <taxon>Bacteria</taxon>
        <taxon>Pseudomonadati</taxon>
        <taxon>Pseudomonadota</taxon>
        <taxon>Gammaproteobacteria</taxon>
        <taxon>Alteromonadales</taxon>
        <taxon>Colwelliaceae</taxon>
        <taxon>Thalassotalea</taxon>
    </lineage>
</organism>
<gene>
    <name evidence="1" type="ORF">DXX93_10220</name>
</gene>
<comment type="caution">
    <text evidence="1">The sequence shown here is derived from an EMBL/GenBank/DDBJ whole genome shotgun (WGS) entry which is preliminary data.</text>
</comment>
<dbReference type="Proteomes" id="UP000256478">
    <property type="component" value="Unassembled WGS sequence"/>
</dbReference>
<dbReference type="OrthoDB" id="5768557at2"/>
<name>A0A3E0TRF7_9GAMM</name>
<dbReference type="Gene3D" id="3.30.1150.10">
    <property type="match status" value="1"/>
</dbReference>
<evidence type="ECO:0008006" key="3">
    <source>
        <dbReference type="Google" id="ProtNLM"/>
    </source>
</evidence>
<evidence type="ECO:0000313" key="1">
    <source>
        <dbReference type="EMBL" id="REL26907.1"/>
    </source>
</evidence>
<accession>A0A3E0TRF7</accession>